<dbReference type="EMBL" id="JBHFAB010000019">
    <property type="protein sequence ID" value="MFC1419662.1"/>
    <property type="molecule type" value="Genomic_DNA"/>
</dbReference>
<dbReference type="RefSeq" id="WP_380539361.1">
    <property type="nucleotide sequence ID" value="NZ_JBHFAB010000019.1"/>
</dbReference>
<gene>
    <name evidence="1" type="ORF">ACEZDE_23940</name>
</gene>
<accession>A0ABV6W1Q4</accession>
<keyword evidence="2" id="KW-1185">Reference proteome</keyword>
<protein>
    <submittedName>
        <fullName evidence="1">Acyl carrier protein</fullName>
    </submittedName>
</protein>
<name>A0ABV6W1Q4_9ACTN</name>
<comment type="caution">
    <text evidence="1">The sequence shown here is derived from an EMBL/GenBank/DDBJ whole genome shotgun (WGS) entry which is preliminary data.</text>
</comment>
<dbReference type="Proteomes" id="UP001592531">
    <property type="component" value="Unassembled WGS sequence"/>
</dbReference>
<dbReference type="InterPro" id="IPR036736">
    <property type="entry name" value="ACP-like_sf"/>
</dbReference>
<sequence length="86" mass="9360">MTDLAPLGRAEVLAMLATFGDRSPESVPDDLGSLELTWLIAEFEQRYGIELDLSDERIDTVRTVDDAVEVLREAAESGRPTGAAQP</sequence>
<proteinExistence type="predicted"/>
<dbReference type="SUPFAM" id="SSF47336">
    <property type="entry name" value="ACP-like"/>
    <property type="match status" value="1"/>
</dbReference>
<evidence type="ECO:0000313" key="1">
    <source>
        <dbReference type="EMBL" id="MFC1419662.1"/>
    </source>
</evidence>
<dbReference type="Gene3D" id="1.10.1200.10">
    <property type="entry name" value="ACP-like"/>
    <property type="match status" value="1"/>
</dbReference>
<reference evidence="1 2" key="1">
    <citation type="submission" date="2024-09" db="EMBL/GenBank/DDBJ databases">
        <authorList>
            <person name="Lee S.D."/>
        </authorList>
    </citation>
    <scope>NUCLEOTIDE SEQUENCE [LARGE SCALE GENOMIC DNA]</scope>
    <source>
        <strain evidence="1 2">N8-3</strain>
    </source>
</reference>
<evidence type="ECO:0000313" key="2">
    <source>
        <dbReference type="Proteomes" id="UP001592531"/>
    </source>
</evidence>
<organism evidence="1 2">
    <name type="scientific">Streptacidiphilus cavernicola</name>
    <dbReference type="NCBI Taxonomy" id="3342716"/>
    <lineage>
        <taxon>Bacteria</taxon>
        <taxon>Bacillati</taxon>
        <taxon>Actinomycetota</taxon>
        <taxon>Actinomycetes</taxon>
        <taxon>Kitasatosporales</taxon>
        <taxon>Streptomycetaceae</taxon>
        <taxon>Streptacidiphilus</taxon>
    </lineage>
</organism>